<sequence length="208" mass="23021">MLCVTADGQEATPVRCVEKEEDSQRSVPQGYHSSSPRKGWMNADLVLDWVKCVWPNRPGAVVAKRSLLVLDSFRGHLTDKVKEQLAPCRHRHGRDSGRPHWNAASHWTKREPTLLRLNSEGFTLSGMGKRQPRADADGRLKRPPLATVLGWILSAWSLVATDVVSRSFKVTGISNSLDGAEDEACGRTILRNTPPSDSEPEDSLSDDD</sequence>
<feature type="compositionally biased region" description="Acidic residues" evidence="1">
    <location>
        <begin position="198"/>
        <end position="208"/>
    </location>
</feature>
<evidence type="ECO:0000313" key="4">
    <source>
        <dbReference type="Proteomes" id="UP000821853"/>
    </source>
</evidence>
<comment type="caution">
    <text evidence="3">The sequence shown here is derived from an EMBL/GenBank/DDBJ whole genome shotgun (WGS) entry which is preliminary data.</text>
</comment>
<protein>
    <recommendedName>
        <fullName evidence="2">DDE-1 domain-containing protein</fullName>
    </recommendedName>
</protein>
<accession>A0A9J6G326</accession>
<reference evidence="3 4" key="1">
    <citation type="journal article" date="2020" name="Cell">
        <title>Large-Scale Comparative Analyses of Tick Genomes Elucidate Their Genetic Diversity and Vector Capacities.</title>
        <authorList>
            <consortium name="Tick Genome and Microbiome Consortium (TIGMIC)"/>
            <person name="Jia N."/>
            <person name="Wang J."/>
            <person name="Shi W."/>
            <person name="Du L."/>
            <person name="Sun Y."/>
            <person name="Zhan W."/>
            <person name="Jiang J.F."/>
            <person name="Wang Q."/>
            <person name="Zhang B."/>
            <person name="Ji P."/>
            <person name="Bell-Sakyi L."/>
            <person name="Cui X.M."/>
            <person name="Yuan T.T."/>
            <person name="Jiang B.G."/>
            <person name="Yang W.F."/>
            <person name="Lam T.T."/>
            <person name="Chang Q.C."/>
            <person name="Ding S.J."/>
            <person name="Wang X.J."/>
            <person name="Zhu J.G."/>
            <person name="Ruan X.D."/>
            <person name="Zhao L."/>
            <person name="Wei J.T."/>
            <person name="Ye R.Z."/>
            <person name="Que T.C."/>
            <person name="Du C.H."/>
            <person name="Zhou Y.H."/>
            <person name="Cheng J.X."/>
            <person name="Dai P.F."/>
            <person name="Guo W.B."/>
            <person name="Han X.H."/>
            <person name="Huang E.J."/>
            <person name="Li L.F."/>
            <person name="Wei W."/>
            <person name="Gao Y.C."/>
            <person name="Liu J.Z."/>
            <person name="Shao H.Z."/>
            <person name="Wang X."/>
            <person name="Wang C.C."/>
            <person name="Yang T.C."/>
            <person name="Huo Q.B."/>
            <person name="Li W."/>
            <person name="Chen H.Y."/>
            <person name="Chen S.E."/>
            <person name="Zhou L.G."/>
            <person name="Ni X.B."/>
            <person name="Tian J.H."/>
            <person name="Sheng Y."/>
            <person name="Liu T."/>
            <person name="Pan Y.S."/>
            <person name="Xia L.Y."/>
            <person name="Li J."/>
            <person name="Zhao F."/>
            <person name="Cao W.C."/>
        </authorList>
    </citation>
    <scope>NUCLEOTIDE SEQUENCE [LARGE SCALE GENOMIC DNA]</scope>
    <source>
        <strain evidence="3">HaeL-2018</strain>
    </source>
</reference>
<feature type="region of interest" description="Disordered" evidence="1">
    <location>
        <begin position="16"/>
        <end position="36"/>
    </location>
</feature>
<feature type="domain" description="DDE-1" evidence="2">
    <location>
        <begin position="2"/>
        <end position="83"/>
    </location>
</feature>
<dbReference type="VEuPathDB" id="VectorBase:HLOH_042695"/>
<proteinExistence type="predicted"/>
<dbReference type="Proteomes" id="UP000821853">
    <property type="component" value="Chromosome 2"/>
</dbReference>
<evidence type="ECO:0000256" key="1">
    <source>
        <dbReference type="SAM" id="MobiDB-lite"/>
    </source>
</evidence>
<organism evidence="3 4">
    <name type="scientific">Haemaphysalis longicornis</name>
    <name type="common">Bush tick</name>
    <dbReference type="NCBI Taxonomy" id="44386"/>
    <lineage>
        <taxon>Eukaryota</taxon>
        <taxon>Metazoa</taxon>
        <taxon>Ecdysozoa</taxon>
        <taxon>Arthropoda</taxon>
        <taxon>Chelicerata</taxon>
        <taxon>Arachnida</taxon>
        <taxon>Acari</taxon>
        <taxon>Parasitiformes</taxon>
        <taxon>Ixodida</taxon>
        <taxon>Ixodoidea</taxon>
        <taxon>Ixodidae</taxon>
        <taxon>Haemaphysalinae</taxon>
        <taxon>Haemaphysalis</taxon>
    </lineage>
</organism>
<name>A0A9J6G326_HAELO</name>
<keyword evidence="4" id="KW-1185">Reference proteome</keyword>
<dbReference type="AlphaFoldDB" id="A0A9J6G326"/>
<evidence type="ECO:0000259" key="2">
    <source>
        <dbReference type="Pfam" id="PF03184"/>
    </source>
</evidence>
<feature type="compositionally biased region" description="Polar residues" evidence="1">
    <location>
        <begin position="25"/>
        <end position="36"/>
    </location>
</feature>
<dbReference type="EMBL" id="JABSTR010000004">
    <property type="protein sequence ID" value="KAH9368732.1"/>
    <property type="molecule type" value="Genomic_DNA"/>
</dbReference>
<gene>
    <name evidence="3" type="ORF">HPB48_004751</name>
</gene>
<dbReference type="InterPro" id="IPR004875">
    <property type="entry name" value="DDE_SF_endonuclease_dom"/>
</dbReference>
<dbReference type="OrthoDB" id="8123525at2759"/>
<feature type="region of interest" description="Disordered" evidence="1">
    <location>
        <begin position="177"/>
        <end position="208"/>
    </location>
</feature>
<evidence type="ECO:0000313" key="3">
    <source>
        <dbReference type="EMBL" id="KAH9368732.1"/>
    </source>
</evidence>
<dbReference type="GO" id="GO:0003676">
    <property type="term" value="F:nucleic acid binding"/>
    <property type="evidence" value="ECO:0007669"/>
    <property type="project" value="InterPro"/>
</dbReference>
<dbReference type="Pfam" id="PF03184">
    <property type="entry name" value="DDE_1"/>
    <property type="match status" value="1"/>
</dbReference>